<dbReference type="InterPro" id="IPR015422">
    <property type="entry name" value="PyrdxlP-dep_Trfase_small"/>
</dbReference>
<dbReference type="NCBIfam" id="TIGR01976">
    <property type="entry name" value="am_tr_V_VC1184"/>
    <property type="match status" value="1"/>
</dbReference>
<dbReference type="Gene3D" id="3.40.640.10">
    <property type="entry name" value="Type I PLP-dependent aspartate aminotransferase-like (Major domain)"/>
    <property type="match status" value="1"/>
</dbReference>
<dbReference type="PANTHER" id="PTHR43586">
    <property type="entry name" value="CYSTEINE DESULFURASE"/>
    <property type="match status" value="1"/>
</dbReference>
<dbReference type="InterPro" id="IPR011340">
    <property type="entry name" value="Cys_dSase-rel"/>
</dbReference>
<dbReference type="InterPro" id="IPR015421">
    <property type="entry name" value="PyrdxlP-dep_Trfase_major"/>
</dbReference>
<comment type="caution">
    <text evidence="2">The sequence shown here is derived from an EMBL/GenBank/DDBJ whole genome shotgun (WGS) entry which is preliminary data.</text>
</comment>
<feature type="domain" description="Aminotransferase class V" evidence="1">
    <location>
        <begin position="29"/>
        <end position="399"/>
    </location>
</feature>
<dbReference type="Proteomes" id="UP001597351">
    <property type="component" value="Unassembled WGS sequence"/>
</dbReference>
<dbReference type="RefSeq" id="WP_343921772.1">
    <property type="nucleotide sequence ID" value="NZ_BAAAJT010000003.1"/>
</dbReference>
<accession>A0ABW4TT10</accession>
<dbReference type="Gene3D" id="3.90.1150.10">
    <property type="entry name" value="Aspartate Aminotransferase, domain 1"/>
    <property type="match status" value="1"/>
</dbReference>
<evidence type="ECO:0000259" key="1">
    <source>
        <dbReference type="Pfam" id="PF00266"/>
    </source>
</evidence>
<evidence type="ECO:0000313" key="2">
    <source>
        <dbReference type="EMBL" id="MFD1948682.1"/>
    </source>
</evidence>
<keyword evidence="3" id="KW-1185">Reference proteome</keyword>
<gene>
    <name evidence="2" type="ORF">ACFSDE_17910</name>
</gene>
<organism evidence="2 3">
    <name type="scientific">Nocardioides aestuarii</name>
    <dbReference type="NCBI Taxonomy" id="252231"/>
    <lineage>
        <taxon>Bacteria</taxon>
        <taxon>Bacillati</taxon>
        <taxon>Actinomycetota</taxon>
        <taxon>Actinomycetes</taxon>
        <taxon>Propionibacteriales</taxon>
        <taxon>Nocardioidaceae</taxon>
        <taxon>Nocardioides</taxon>
    </lineage>
</organism>
<evidence type="ECO:0000313" key="3">
    <source>
        <dbReference type="Proteomes" id="UP001597351"/>
    </source>
</evidence>
<reference evidence="3" key="1">
    <citation type="journal article" date="2019" name="Int. J. Syst. Evol. Microbiol.">
        <title>The Global Catalogue of Microorganisms (GCM) 10K type strain sequencing project: providing services to taxonomists for standard genome sequencing and annotation.</title>
        <authorList>
            <consortium name="The Broad Institute Genomics Platform"/>
            <consortium name="The Broad Institute Genome Sequencing Center for Infectious Disease"/>
            <person name="Wu L."/>
            <person name="Ma J."/>
        </authorList>
    </citation>
    <scope>NUCLEOTIDE SEQUENCE [LARGE SCALE GENOMIC DNA]</scope>
    <source>
        <strain evidence="3">CGMCC 1.12477</strain>
    </source>
</reference>
<dbReference type="Pfam" id="PF00266">
    <property type="entry name" value="Aminotran_5"/>
    <property type="match status" value="1"/>
</dbReference>
<dbReference type="InterPro" id="IPR015424">
    <property type="entry name" value="PyrdxlP-dep_Trfase"/>
</dbReference>
<protein>
    <submittedName>
        <fullName evidence="2">Cysteine desulfurase-like protein</fullName>
    </submittedName>
</protein>
<dbReference type="PANTHER" id="PTHR43586:SF21">
    <property type="entry name" value="PYRIDOXAL PHOSPHATE (PLP)-DEPENDENT ASPARTATE AMINOTRANSFERASE SUPERFAMILY"/>
    <property type="match status" value="1"/>
</dbReference>
<dbReference type="InterPro" id="IPR000192">
    <property type="entry name" value="Aminotrans_V_dom"/>
</dbReference>
<dbReference type="SUPFAM" id="SSF53383">
    <property type="entry name" value="PLP-dependent transferases"/>
    <property type="match status" value="1"/>
</dbReference>
<dbReference type="EMBL" id="JBHUGD010000004">
    <property type="protein sequence ID" value="MFD1948682.1"/>
    <property type="molecule type" value="Genomic_DNA"/>
</dbReference>
<proteinExistence type="predicted"/>
<name>A0ABW4TT10_9ACTN</name>
<sequence>MALDPIQPTTYDVAAVRARYPALSGGEAFFDGPGGTQVPSAVVDAVAATLAGPISNRGPHSRPQRAAEEVVVACRTALGDLLGADPSGVVVGRSMTDLTYDVARTLARTWQAGDEVVVSRLDHDANVRPWVQAAEAVGAVVRWVDFDPGSGELEPDHLAAALGPRTRLVALTAASNVLGTRPDVPALTALAHEAGALTYVDGVHHAAHVLPDVAALGADFYACSPYKFGGPHCGAVAADPALLEELRPDKLLPSTDRVPERFELGTLPYELMAGVTAAVDVLASLDPAAASDRRTALTGAYAAVEEHEDRLRARIEVALLARPDVTLWSRAARRTSTLYFSLAGRAPAEVHAFLGERGVSISSGHCYAWEPCRRLGLGETGAVRVGLAPYTDDGDVDRLLEGLEALAPHLGSD</sequence>